<evidence type="ECO:0000256" key="1">
    <source>
        <dbReference type="SAM" id="SignalP"/>
    </source>
</evidence>
<dbReference type="InterPro" id="IPR005534">
    <property type="entry name" value="Curli_assmbl/transp-comp_CsgG"/>
</dbReference>
<organism evidence="2 3">
    <name type="scientific">Luteimonas viscosa</name>
    <dbReference type="NCBI Taxonomy" id="1132694"/>
    <lineage>
        <taxon>Bacteria</taxon>
        <taxon>Pseudomonadati</taxon>
        <taxon>Pseudomonadota</taxon>
        <taxon>Gammaproteobacteria</taxon>
        <taxon>Lysobacterales</taxon>
        <taxon>Lysobacteraceae</taxon>
        <taxon>Luteimonas</taxon>
    </lineage>
</organism>
<dbReference type="EMBL" id="VTFT01000001">
    <property type="protein sequence ID" value="TYT25822.1"/>
    <property type="molecule type" value="Genomic_DNA"/>
</dbReference>
<dbReference type="AlphaFoldDB" id="A0A5D4XS89"/>
<accession>A0A5D4XS89</accession>
<protein>
    <submittedName>
        <fullName evidence="2">Peptidoglycan-binding protein</fullName>
    </submittedName>
</protein>
<keyword evidence="3" id="KW-1185">Reference proteome</keyword>
<dbReference type="Proteomes" id="UP000324973">
    <property type="component" value="Unassembled WGS sequence"/>
</dbReference>
<dbReference type="Pfam" id="PF03783">
    <property type="entry name" value="CsgG"/>
    <property type="match status" value="1"/>
</dbReference>
<name>A0A5D4XS89_9GAMM</name>
<dbReference type="OrthoDB" id="5949781at2"/>
<evidence type="ECO:0000313" key="3">
    <source>
        <dbReference type="Proteomes" id="UP000324973"/>
    </source>
</evidence>
<dbReference type="RefSeq" id="WP_149102372.1">
    <property type="nucleotide sequence ID" value="NZ_VTFT01000001.1"/>
</dbReference>
<proteinExistence type="predicted"/>
<dbReference type="InterPro" id="IPR006311">
    <property type="entry name" value="TAT_signal"/>
</dbReference>
<evidence type="ECO:0000313" key="2">
    <source>
        <dbReference type="EMBL" id="TYT25822.1"/>
    </source>
</evidence>
<feature type="chain" id="PRO_5022908189" evidence="1">
    <location>
        <begin position="29"/>
        <end position="320"/>
    </location>
</feature>
<comment type="caution">
    <text evidence="2">The sequence shown here is derived from an EMBL/GenBank/DDBJ whole genome shotgun (WGS) entry which is preliminary data.</text>
</comment>
<dbReference type="PROSITE" id="PS51318">
    <property type="entry name" value="TAT"/>
    <property type="match status" value="1"/>
</dbReference>
<sequence>MSGSTGRRGLMLALTAVAMVAAATPALAQRQSAQERRQEQVAQIPTCAQPLGAISVLEPEDGVHWWTGQQLPAPSRLIKVFVNKSRCFTLVDRGAGLDAAMRERDLGAGGELRVRSNVGKGQIKAADYVMVPDLIGANNNSGGNAVGGLLGGLIGGRAGAIVGGLNFRSKTADVVLTVTDVRSSEQLAMAEGHAKKTDIGWGAGGGLFGGSGLGAAGVGGYANTELGQVITLAYLQAYTDLVAQLGGLPDNASAANAQQAVTVTKPARLFTGPDGKGVVRSLDVGMMLYPTGVKEGMMWEVEDELGNKGWVSSTLLELSR</sequence>
<dbReference type="GO" id="GO:0030288">
    <property type="term" value="C:outer membrane-bounded periplasmic space"/>
    <property type="evidence" value="ECO:0007669"/>
    <property type="project" value="InterPro"/>
</dbReference>
<keyword evidence="1" id="KW-0732">Signal</keyword>
<feature type="signal peptide" evidence="1">
    <location>
        <begin position="1"/>
        <end position="28"/>
    </location>
</feature>
<reference evidence="2 3" key="1">
    <citation type="submission" date="2019-08" db="EMBL/GenBank/DDBJ databases">
        <title>Luteimonas viscosus sp. nov., isolated from soil of a sunflower field.</title>
        <authorList>
            <person name="Jianli Z."/>
            <person name="Ying Z."/>
        </authorList>
    </citation>
    <scope>NUCLEOTIDE SEQUENCE [LARGE SCALE GENOMIC DNA]</scope>
    <source>
        <strain evidence="2 3">XBU10</strain>
    </source>
</reference>
<gene>
    <name evidence="2" type="ORF">FZO89_05895</name>
</gene>